<dbReference type="EMBL" id="VZZK01000002">
    <property type="protein sequence ID" value="KAB1081188.1"/>
    <property type="molecule type" value="Genomic_DNA"/>
</dbReference>
<accession>A0A6L3T6Y3</accession>
<dbReference type="OrthoDB" id="7995407at2"/>
<gene>
    <name evidence="1" type="ORF">F6X53_02440</name>
</gene>
<evidence type="ECO:0000313" key="2">
    <source>
        <dbReference type="Proteomes" id="UP000474159"/>
    </source>
</evidence>
<keyword evidence="2" id="KW-1185">Reference proteome</keyword>
<organism evidence="1 2">
    <name type="scientific">Methylobacterium soli</name>
    <dbReference type="NCBI Taxonomy" id="553447"/>
    <lineage>
        <taxon>Bacteria</taxon>
        <taxon>Pseudomonadati</taxon>
        <taxon>Pseudomonadota</taxon>
        <taxon>Alphaproteobacteria</taxon>
        <taxon>Hyphomicrobiales</taxon>
        <taxon>Methylobacteriaceae</taxon>
        <taxon>Methylobacterium</taxon>
    </lineage>
</organism>
<name>A0A6L3T6Y3_9HYPH</name>
<dbReference type="AlphaFoldDB" id="A0A6L3T6Y3"/>
<comment type="caution">
    <text evidence="1">The sequence shown here is derived from an EMBL/GenBank/DDBJ whole genome shotgun (WGS) entry which is preliminary data.</text>
</comment>
<sequence length="139" mass="15312">MSAPRQPMSPTQELISRVMRIVRICPDAAAEVLELMFLVSQIEALTSVDSEYRDARRVISRLRSPLWDMGPADRDTLLQAAETIRKACRLKEADIPVTPISDIGERARIERKLAAVLAGEFNAAQIARITGAVAAALQE</sequence>
<dbReference type="Proteomes" id="UP000474159">
    <property type="component" value="Unassembled WGS sequence"/>
</dbReference>
<reference evidence="1 2" key="1">
    <citation type="submission" date="2019-09" db="EMBL/GenBank/DDBJ databases">
        <title>YIM 48816 draft genome.</title>
        <authorList>
            <person name="Jiang L."/>
        </authorList>
    </citation>
    <scope>NUCLEOTIDE SEQUENCE [LARGE SCALE GENOMIC DNA]</scope>
    <source>
        <strain evidence="1 2">YIM 48816</strain>
    </source>
</reference>
<proteinExistence type="predicted"/>
<evidence type="ECO:0000313" key="1">
    <source>
        <dbReference type="EMBL" id="KAB1081188.1"/>
    </source>
</evidence>
<protein>
    <submittedName>
        <fullName evidence="1">Uncharacterized protein</fullName>
    </submittedName>
</protein>
<dbReference type="RefSeq" id="WP_150996874.1">
    <property type="nucleotide sequence ID" value="NZ_BPQY01000313.1"/>
</dbReference>